<sequence>MFYLAVEGKRGFDAGGGEQSNGMFHPSVGLPRDCLAGVIAGPGPGQGVGTPGWAMAPACHCPGGAVFPRESPSSATTYPRPKCGAKPPSGESSRGKLPATDMSLSVLEGTWSLLSGRQSSLRKVPHSRGRPRSHPGPPWGAFRAVSGSDAR</sequence>
<accession>A0ABN6QUK0</accession>
<keyword evidence="3" id="KW-1185">Reference proteome</keyword>
<feature type="region of interest" description="Disordered" evidence="1">
    <location>
        <begin position="115"/>
        <end position="151"/>
    </location>
</feature>
<evidence type="ECO:0000313" key="2">
    <source>
        <dbReference type="EMBL" id="BDM69832.1"/>
    </source>
</evidence>
<reference evidence="2" key="1">
    <citation type="submission" date="2022-06" db="EMBL/GenBank/DDBJ databases">
        <title>Complete genome sequence of Streptomyces nigrescens HEK616.</title>
        <authorList>
            <person name="Asamizu S."/>
            <person name="Onaka H."/>
        </authorList>
    </citation>
    <scope>NUCLEOTIDE SEQUENCE</scope>
    <source>
        <strain evidence="2">HEK616</strain>
    </source>
</reference>
<name>A0ABN6QUK0_STRNI</name>
<dbReference type="Proteomes" id="UP001059597">
    <property type="component" value="Chromosome"/>
</dbReference>
<feature type="region of interest" description="Disordered" evidence="1">
    <location>
        <begin position="65"/>
        <end position="101"/>
    </location>
</feature>
<proteinExistence type="predicted"/>
<evidence type="ECO:0000313" key="3">
    <source>
        <dbReference type="Proteomes" id="UP001059597"/>
    </source>
</evidence>
<dbReference type="EMBL" id="AP026073">
    <property type="protein sequence ID" value="BDM69832.1"/>
    <property type="molecule type" value="Genomic_DNA"/>
</dbReference>
<organism evidence="2 3">
    <name type="scientific">Streptomyces nigrescens</name>
    <dbReference type="NCBI Taxonomy" id="1920"/>
    <lineage>
        <taxon>Bacteria</taxon>
        <taxon>Bacillati</taxon>
        <taxon>Actinomycetota</taxon>
        <taxon>Actinomycetes</taxon>
        <taxon>Kitasatosporales</taxon>
        <taxon>Streptomycetaceae</taxon>
        <taxon>Streptomyces</taxon>
    </lineage>
</organism>
<evidence type="ECO:0000256" key="1">
    <source>
        <dbReference type="SAM" id="MobiDB-lite"/>
    </source>
</evidence>
<gene>
    <name evidence="2" type="ORF">HEK616_33190</name>
</gene>
<protein>
    <submittedName>
        <fullName evidence="2">Uncharacterized protein</fullName>
    </submittedName>
</protein>
<feature type="compositionally biased region" description="Basic residues" evidence="1">
    <location>
        <begin position="123"/>
        <end position="133"/>
    </location>
</feature>